<dbReference type="InterPro" id="IPR035992">
    <property type="entry name" value="Ricin_B-like_lectins"/>
</dbReference>
<proteinExistence type="predicted"/>
<evidence type="ECO:0000259" key="1">
    <source>
        <dbReference type="Pfam" id="PF00652"/>
    </source>
</evidence>
<evidence type="ECO:0000313" key="2">
    <source>
        <dbReference type="EMBL" id="CAE8633964.1"/>
    </source>
</evidence>
<sequence length="89" mass="9758">FRSVFESKNMLPKEMFMIRDNSTGLCLQTEGNGLIGARCDAASTWQRWTLANAGRSLQNGASSACMDANAGARDRRGSQVFLYQCMDGN</sequence>
<dbReference type="InterPro" id="IPR000772">
    <property type="entry name" value="Ricin_B_lectin"/>
</dbReference>
<dbReference type="PROSITE" id="PS50231">
    <property type="entry name" value="RICIN_B_LECTIN"/>
    <property type="match status" value="1"/>
</dbReference>
<dbReference type="AlphaFoldDB" id="A0A813H7R9"/>
<feature type="non-terminal residue" evidence="2">
    <location>
        <position position="89"/>
    </location>
</feature>
<feature type="non-terminal residue" evidence="2">
    <location>
        <position position="1"/>
    </location>
</feature>
<name>A0A813H7R9_POLGL</name>
<evidence type="ECO:0000313" key="3">
    <source>
        <dbReference type="Proteomes" id="UP000654075"/>
    </source>
</evidence>
<comment type="caution">
    <text evidence="2">The sequence shown here is derived from an EMBL/GenBank/DDBJ whole genome shotgun (WGS) entry which is preliminary data.</text>
</comment>
<dbReference type="Proteomes" id="UP000654075">
    <property type="component" value="Unassembled WGS sequence"/>
</dbReference>
<dbReference type="EMBL" id="CAJNNV010030860">
    <property type="protein sequence ID" value="CAE8633964.1"/>
    <property type="molecule type" value="Genomic_DNA"/>
</dbReference>
<accession>A0A813H7R9</accession>
<reference evidence="2" key="1">
    <citation type="submission" date="2021-02" db="EMBL/GenBank/DDBJ databases">
        <authorList>
            <person name="Dougan E. K."/>
            <person name="Rhodes N."/>
            <person name="Thang M."/>
            <person name="Chan C."/>
        </authorList>
    </citation>
    <scope>NUCLEOTIDE SEQUENCE</scope>
</reference>
<protein>
    <recommendedName>
        <fullName evidence="1">Ricin B lectin domain-containing protein</fullName>
    </recommendedName>
</protein>
<gene>
    <name evidence="2" type="ORF">PGLA1383_LOCUS49637</name>
</gene>
<feature type="domain" description="Ricin B lectin" evidence="1">
    <location>
        <begin position="18"/>
        <end position="88"/>
    </location>
</feature>
<dbReference type="Gene3D" id="2.80.10.50">
    <property type="match status" value="1"/>
</dbReference>
<keyword evidence="3" id="KW-1185">Reference proteome</keyword>
<dbReference type="SUPFAM" id="SSF50370">
    <property type="entry name" value="Ricin B-like lectins"/>
    <property type="match status" value="1"/>
</dbReference>
<organism evidence="2 3">
    <name type="scientific">Polarella glacialis</name>
    <name type="common">Dinoflagellate</name>
    <dbReference type="NCBI Taxonomy" id="89957"/>
    <lineage>
        <taxon>Eukaryota</taxon>
        <taxon>Sar</taxon>
        <taxon>Alveolata</taxon>
        <taxon>Dinophyceae</taxon>
        <taxon>Suessiales</taxon>
        <taxon>Suessiaceae</taxon>
        <taxon>Polarella</taxon>
    </lineage>
</organism>
<dbReference type="Pfam" id="PF00652">
    <property type="entry name" value="Ricin_B_lectin"/>
    <property type="match status" value="1"/>
</dbReference>